<dbReference type="InterPro" id="IPR036291">
    <property type="entry name" value="NAD(P)-bd_dom_sf"/>
</dbReference>
<gene>
    <name evidence="3" type="ORF">HG542_22480</name>
</gene>
<comment type="similarity">
    <text evidence="1">Belongs to the short-chain dehydrogenases/reductases (SDR) family.</text>
</comment>
<dbReference type="PANTHER" id="PTHR43639">
    <property type="entry name" value="OXIDOREDUCTASE, SHORT-CHAIN DEHYDROGENASE/REDUCTASE FAMILY (AFU_ORTHOLOGUE AFUA_5G02870)"/>
    <property type="match status" value="1"/>
</dbReference>
<dbReference type="InterPro" id="IPR020904">
    <property type="entry name" value="Sc_DH/Rdtase_CS"/>
</dbReference>
<dbReference type="EMBL" id="JABBXF010000054">
    <property type="protein sequence ID" value="NVK80403.1"/>
    <property type="molecule type" value="Genomic_DNA"/>
</dbReference>
<accession>A0A7Y7E8V4</accession>
<dbReference type="Pfam" id="PF13561">
    <property type="entry name" value="adh_short_C2"/>
    <property type="match status" value="1"/>
</dbReference>
<dbReference type="InterPro" id="IPR002347">
    <property type="entry name" value="SDR_fam"/>
</dbReference>
<dbReference type="AlphaFoldDB" id="A0A7Y7E8V4"/>
<dbReference type="PRINTS" id="PR00080">
    <property type="entry name" value="SDRFAMILY"/>
</dbReference>
<dbReference type="PROSITE" id="PS00061">
    <property type="entry name" value="ADH_SHORT"/>
    <property type="match status" value="1"/>
</dbReference>
<dbReference type="FunFam" id="3.40.50.720:FF:000084">
    <property type="entry name" value="Short-chain dehydrogenase reductase"/>
    <property type="match status" value="1"/>
</dbReference>
<dbReference type="GO" id="GO:0016491">
    <property type="term" value="F:oxidoreductase activity"/>
    <property type="evidence" value="ECO:0007669"/>
    <property type="project" value="UniProtKB-KW"/>
</dbReference>
<dbReference type="PANTHER" id="PTHR43639:SF1">
    <property type="entry name" value="SHORT-CHAIN DEHYDROGENASE_REDUCTASE FAMILY PROTEIN"/>
    <property type="match status" value="1"/>
</dbReference>
<evidence type="ECO:0000256" key="1">
    <source>
        <dbReference type="ARBA" id="ARBA00006484"/>
    </source>
</evidence>
<evidence type="ECO:0000256" key="2">
    <source>
        <dbReference type="ARBA" id="ARBA00023002"/>
    </source>
</evidence>
<comment type="caution">
    <text evidence="3">The sequence shown here is derived from an EMBL/GenBank/DDBJ whole genome shotgun (WGS) entry which is preliminary data.</text>
</comment>
<protein>
    <submittedName>
        <fullName evidence="3">SDR family oxidoreductase</fullName>
    </submittedName>
</protein>
<dbReference type="RefSeq" id="WP_171084276.1">
    <property type="nucleotide sequence ID" value="NZ_BNBU01000002.1"/>
</dbReference>
<dbReference type="SUPFAM" id="SSF51735">
    <property type="entry name" value="NAD(P)-binding Rossmann-fold domains"/>
    <property type="match status" value="1"/>
</dbReference>
<organism evidence="3 4">
    <name type="scientific">Streptomyces morookaense</name>
    <name type="common">Streptoverticillium morookaense</name>
    <dbReference type="NCBI Taxonomy" id="1970"/>
    <lineage>
        <taxon>Bacteria</taxon>
        <taxon>Bacillati</taxon>
        <taxon>Actinomycetota</taxon>
        <taxon>Actinomycetes</taxon>
        <taxon>Kitasatosporales</taxon>
        <taxon>Streptomycetaceae</taxon>
        <taxon>Streptomyces</taxon>
    </lineage>
</organism>
<reference evidence="3 4" key="1">
    <citation type="submission" date="2020-04" db="EMBL/GenBank/DDBJ databases">
        <title>Draft Genome Sequence of Streptomyces morookaense DSM 40503, an 8-azaguanine-producing strain.</title>
        <authorList>
            <person name="Qi J."/>
            <person name="Gao J.-M."/>
        </authorList>
    </citation>
    <scope>NUCLEOTIDE SEQUENCE [LARGE SCALE GENOMIC DNA]</scope>
    <source>
        <strain evidence="3 4">DSM 40503</strain>
    </source>
</reference>
<keyword evidence="4" id="KW-1185">Reference proteome</keyword>
<name>A0A7Y7E8V4_STRMO</name>
<evidence type="ECO:0000313" key="3">
    <source>
        <dbReference type="EMBL" id="NVK80403.1"/>
    </source>
</evidence>
<dbReference type="Proteomes" id="UP000587462">
    <property type="component" value="Unassembled WGS sequence"/>
</dbReference>
<keyword evidence="2" id="KW-0560">Oxidoreductase</keyword>
<dbReference type="PRINTS" id="PR00081">
    <property type="entry name" value="GDHRDH"/>
</dbReference>
<sequence length="254" mass="26663">MGALQGKTALVTGSSRGIGRSTAEELARQGALVAVHYGSNEAAARETVAAIEAEGGRAFPVRANLAEPGAVTELYAAFDTGLKELGAEPGLDILVNNAADGTMRELADVTPEHFDDLVAVNAKAPLFVIQQGLERMRDNGRIINLTSAVTRHAFPDAIVYAMTKGAVDVMTLALAQQLGSRGITVNCVAPGFVETDMNAAIRQSPEAREQLAAFSVFRRMGVPQDIADVIAFLASDAGRWITGQRIDATGGSKL</sequence>
<evidence type="ECO:0000313" key="4">
    <source>
        <dbReference type="Proteomes" id="UP000587462"/>
    </source>
</evidence>
<dbReference type="Gene3D" id="3.40.50.720">
    <property type="entry name" value="NAD(P)-binding Rossmann-like Domain"/>
    <property type="match status" value="1"/>
</dbReference>
<proteinExistence type="inferred from homology"/>